<evidence type="ECO:0008006" key="4">
    <source>
        <dbReference type="Google" id="ProtNLM"/>
    </source>
</evidence>
<feature type="transmembrane region" description="Helical" evidence="1">
    <location>
        <begin position="130"/>
        <end position="148"/>
    </location>
</feature>
<name>A0A1G1ZMS9_9BACT</name>
<dbReference type="Pfam" id="PF09997">
    <property type="entry name" value="DUF2238"/>
    <property type="match status" value="1"/>
</dbReference>
<reference evidence="2 3" key="1">
    <citation type="journal article" date="2016" name="Nat. Commun.">
        <title>Thousands of microbial genomes shed light on interconnected biogeochemical processes in an aquifer system.</title>
        <authorList>
            <person name="Anantharaman K."/>
            <person name="Brown C.T."/>
            <person name="Hug L.A."/>
            <person name="Sharon I."/>
            <person name="Castelle C.J."/>
            <person name="Probst A.J."/>
            <person name="Thomas B.C."/>
            <person name="Singh A."/>
            <person name="Wilkins M.J."/>
            <person name="Karaoz U."/>
            <person name="Brodie E.L."/>
            <person name="Williams K.H."/>
            <person name="Hubbard S.S."/>
            <person name="Banfield J.F."/>
        </authorList>
    </citation>
    <scope>NUCLEOTIDE SEQUENCE [LARGE SCALE GENOMIC DNA]</scope>
</reference>
<keyword evidence="1" id="KW-1133">Transmembrane helix</keyword>
<gene>
    <name evidence="2" type="ORF">A3A16_02235</name>
</gene>
<dbReference type="InterPro" id="IPR014509">
    <property type="entry name" value="YjdF-like"/>
</dbReference>
<feature type="transmembrane region" description="Helical" evidence="1">
    <location>
        <begin position="20"/>
        <end position="38"/>
    </location>
</feature>
<feature type="transmembrane region" description="Helical" evidence="1">
    <location>
        <begin position="53"/>
        <end position="71"/>
    </location>
</feature>
<dbReference type="AlphaFoldDB" id="A0A1G1ZMS9"/>
<dbReference type="STRING" id="1798407.A3A16_02235"/>
<organism evidence="2 3">
    <name type="scientific">Candidatus Harrisonbacteria bacterium RIFCSPLOWO2_01_FULL_44_18</name>
    <dbReference type="NCBI Taxonomy" id="1798407"/>
    <lineage>
        <taxon>Bacteria</taxon>
        <taxon>Candidatus Harrisoniibacteriota</taxon>
    </lineage>
</organism>
<protein>
    <recommendedName>
        <fullName evidence="4">VanZ-like domain-containing protein</fullName>
    </recommendedName>
</protein>
<dbReference type="Proteomes" id="UP000177942">
    <property type="component" value="Unassembled WGS sequence"/>
</dbReference>
<keyword evidence="1" id="KW-0812">Transmembrane</keyword>
<evidence type="ECO:0000256" key="1">
    <source>
        <dbReference type="SAM" id="Phobius"/>
    </source>
</evidence>
<evidence type="ECO:0000313" key="3">
    <source>
        <dbReference type="Proteomes" id="UP000177942"/>
    </source>
</evidence>
<dbReference type="EMBL" id="MHJJ01000006">
    <property type="protein sequence ID" value="OGY65861.1"/>
    <property type="molecule type" value="Genomic_DNA"/>
</dbReference>
<keyword evidence="1" id="KW-0472">Membrane</keyword>
<feature type="transmembrane region" description="Helical" evidence="1">
    <location>
        <begin position="83"/>
        <end position="104"/>
    </location>
</feature>
<sequence>MDLKKQGGPPSGQSGKDGILGYILIGLTIFIFVFQSIGETTGARLRWDIWDQLLHFFGGVWMATIFLYFFINRLRLFNIYQNRWLTAFFVLSFVALVGIVWEFFEYAVGFIFQDHWVGTAEWGVDTLSDLFLDFAGGILAALAFYALSAKKFLF</sequence>
<accession>A0A1G1ZMS9</accession>
<evidence type="ECO:0000313" key="2">
    <source>
        <dbReference type="EMBL" id="OGY65861.1"/>
    </source>
</evidence>
<proteinExistence type="predicted"/>
<comment type="caution">
    <text evidence="2">The sequence shown here is derived from an EMBL/GenBank/DDBJ whole genome shotgun (WGS) entry which is preliminary data.</text>
</comment>